<dbReference type="GO" id="GO:0022625">
    <property type="term" value="C:cytosolic large ribosomal subunit"/>
    <property type="evidence" value="ECO:0007669"/>
    <property type="project" value="TreeGrafter"/>
</dbReference>
<dbReference type="InterPro" id="IPR014722">
    <property type="entry name" value="Rib_uL2_dom2"/>
</dbReference>
<dbReference type="CDD" id="cd23702">
    <property type="entry name" value="eL14"/>
    <property type="match status" value="1"/>
</dbReference>
<dbReference type="GO" id="GO:0003723">
    <property type="term" value="F:RNA binding"/>
    <property type="evidence" value="ECO:0007669"/>
    <property type="project" value="InterPro"/>
</dbReference>
<evidence type="ECO:0000256" key="3">
    <source>
        <dbReference type="ARBA" id="ARBA00006592"/>
    </source>
</evidence>
<evidence type="ECO:0000256" key="6">
    <source>
        <dbReference type="ARBA" id="ARBA00023274"/>
    </source>
</evidence>
<organism evidence="9 10">
    <name type="scientific">Pseudopithomyces chartarum</name>
    <dbReference type="NCBI Taxonomy" id="1892770"/>
    <lineage>
        <taxon>Eukaryota</taxon>
        <taxon>Fungi</taxon>
        <taxon>Dikarya</taxon>
        <taxon>Ascomycota</taxon>
        <taxon>Pezizomycotina</taxon>
        <taxon>Dothideomycetes</taxon>
        <taxon>Pleosporomycetidae</taxon>
        <taxon>Pleosporales</taxon>
        <taxon>Massarineae</taxon>
        <taxon>Didymosphaeriaceae</taxon>
        <taxon>Pseudopithomyces</taxon>
    </lineage>
</organism>
<dbReference type="EMBL" id="WVTA01000003">
    <property type="protein sequence ID" value="KAK3215003.1"/>
    <property type="molecule type" value="Genomic_DNA"/>
</dbReference>
<keyword evidence="10" id="KW-1185">Reference proteome</keyword>
<dbReference type="InterPro" id="IPR008991">
    <property type="entry name" value="Translation_prot_SH3-like_sf"/>
</dbReference>
<comment type="similarity">
    <text evidence="3">Belongs to the eukaryotic ribosomal protein eL14 family.</text>
</comment>
<name>A0AAN6RJR5_9PLEO</name>
<dbReference type="PANTHER" id="PTHR11127">
    <property type="entry name" value="60S RIBOSOMAL PROTEIN L14"/>
    <property type="match status" value="1"/>
</dbReference>
<evidence type="ECO:0000256" key="2">
    <source>
        <dbReference type="ARBA" id="ARBA00004496"/>
    </source>
</evidence>
<feature type="domain" description="Large ribosomal subunit protein eL14" evidence="8">
    <location>
        <begin position="466"/>
        <end position="541"/>
    </location>
</feature>
<comment type="caution">
    <text evidence="9">The sequence shown here is derived from an EMBL/GenBank/DDBJ whole genome shotgun (WGS) entry which is preliminary data.</text>
</comment>
<dbReference type="GO" id="GO:0006412">
    <property type="term" value="P:translation"/>
    <property type="evidence" value="ECO:0007669"/>
    <property type="project" value="InterPro"/>
</dbReference>
<evidence type="ECO:0000256" key="5">
    <source>
        <dbReference type="ARBA" id="ARBA00022980"/>
    </source>
</evidence>
<dbReference type="PANTHER" id="PTHR11127:SF2">
    <property type="entry name" value="LARGE RIBOSOMAL SUBUNIT PROTEIN EL14"/>
    <property type="match status" value="1"/>
</dbReference>
<evidence type="ECO:0000256" key="1">
    <source>
        <dbReference type="ARBA" id="ARBA00004021"/>
    </source>
</evidence>
<dbReference type="InterPro" id="IPR039660">
    <property type="entry name" value="Ribosomal_eL14"/>
</dbReference>
<evidence type="ECO:0000256" key="7">
    <source>
        <dbReference type="SAM" id="MobiDB-lite"/>
    </source>
</evidence>
<keyword evidence="6" id="KW-0687">Ribonucleoprotein</keyword>
<dbReference type="GO" id="GO:0042273">
    <property type="term" value="P:ribosomal large subunit biogenesis"/>
    <property type="evidence" value="ECO:0007669"/>
    <property type="project" value="TreeGrafter"/>
</dbReference>
<keyword evidence="5" id="KW-0689">Ribosomal protein</keyword>
<proteinExistence type="inferred from homology"/>
<keyword evidence="4" id="KW-0963">Cytoplasm</keyword>
<gene>
    <name evidence="9" type="ORF">GRF29_19g1927984</name>
</gene>
<evidence type="ECO:0000256" key="4">
    <source>
        <dbReference type="ARBA" id="ARBA00022490"/>
    </source>
</evidence>
<dbReference type="Pfam" id="PF01929">
    <property type="entry name" value="Ribosomal_L14e"/>
    <property type="match status" value="1"/>
</dbReference>
<dbReference type="Gene3D" id="6.10.250.2270">
    <property type="match status" value="1"/>
</dbReference>
<dbReference type="Proteomes" id="UP001280581">
    <property type="component" value="Unassembled WGS sequence"/>
</dbReference>
<dbReference type="SUPFAM" id="SSF50104">
    <property type="entry name" value="Translation proteins SH3-like domain"/>
    <property type="match status" value="1"/>
</dbReference>
<dbReference type="Gene3D" id="2.30.30.30">
    <property type="match status" value="1"/>
</dbReference>
<evidence type="ECO:0000313" key="9">
    <source>
        <dbReference type="EMBL" id="KAK3215003.1"/>
    </source>
</evidence>
<reference evidence="9 10" key="1">
    <citation type="submission" date="2021-02" db="EMBL/GenBank/DDBJ databases">
        <title>Genome assembly of Pseudopithomyces chartarum.</title>
        <authorList>
            <person name="Jauregui R."/>
            <person name="Singh J."/>
            <person name="Voisey C."/>
        </authorList>
    </citation>
    <scope>NUCLEOTIDE SEQUENCE [LARGE SCALE GENOMIC DNA]</scope>
    <source>
        <strain evidence="9 10">AGR01</strain>
    </source>
</reference>
<comment type="function">
    <text evidence="1">Component of the ribosome, a large ribonucleoprotein complex responsible for the synthesis of proteins in the cell. The small ribosomal subunit (SSU) binds messenger RNAs (mRNAs) and translates the encoded message by selecting cognate aminoacyl-transfer RNA (tRNA) molecules. The large subunit (LSU) contains the ribosomal catalytic site termed the peptidyl transferase center (PTC), which catalyzes the formation of peptide bonds, thereby polymerizing the amino acids delivered by tRNAs into a polypeptide chain. The nascent polypeptides leave the ribosome through a tunnel in the LSU and interact with protein factors that function in enzymatic processing, targeting, and the membrane insertion of nascent chains at the exit of the ribosomal tunnel.</text>
</comment>
<dbReference type="FunFam" id="2.30.30.30:FF:000030">
    <property type="entry name" value="60S ribosomal protein L14"/>
    <property type="match status" value="1"/>
</dbReference>
<evidence type="ECO:0000313" key="10">
    <source>
        <dbReference type="Proteomes" id="UP001280581"/>
    </source>
</evidence>
<sequence length="555" mass="62656">MDLTPVKIRGKRKRPGATESNLQKALTASSLQVKRSRLSSKLVRPKKTTAMATPTLQGLPQELLEIIFLYSMNISLPRSSPILGRKLSARTVTLEFVLRAFFHTVDHGTNYRDRKTTGDPIFQSQLLACRFFTWDFFRSYVQKAHRTLIQERGAIWKDASVQPAGFEAFDGLFPFKFMKITYLGFSEGFHIPDKLLHGPWSHGKASLLYVLVSLSGELDWAGSMAGEIAKQGILQAIEQNAERAVAALAVLLGVAQMISTSILRKAVMDCRCNFNIVRQLLFNAQILQQASPNDSLDFHDPALWRWADAHEGKGVFLKDLLRKADKFSLEFYLEGEEGVKASIVPFPYGATKFDPRTAFDTHVGREMLVRLYQNHGRKMTASPRRARHRDVTEELSVAGQRLLFPTAHTVEMGDADITTSAWRLVEVGRVVVFSGGQYDGRIATIVEIIDHKRVLVDGPSKDAPVPRQAIALAKVSLTPIVIPKLPRAAGRGFIAQQWEKHEVEKKWAESSWSKKRAQFQKRRQLTDFERFKVMKLRKQARFEVRKSLAKVRSAA</sequence>
<dbReference type="GO" id="GO:0003735">
    <property type="term" value="F:structural constituent of ribosome"/>
    <property type="evidence" value="ECO:0007669"/>
    <property type="project" value="InterPro"/>
</dbReference>
<evidence type="ECO:0000259" key="8">
    <source>
        <dbReference type="Pfam" id="PF01929"/>
    </source>
</evidence>
<dbReference type="AlphaFoldDB" id="A0AAN6RJR5"/>
<accession>A0AAN6RJR5</accession>
<dbReference type="InterPro" id="IPR002784">
    <property type="entry name" value="Ribosomal_eL14_dom"/>
</dbReference>
<comment type="subcellular location">
    <subcellularLocation>
        <location evidence="2">Cytoplasm</location>
    </subcellularLocation>
</comment>
<protein>
    <recommendedName>
        <fullName evidence="8">Large ribosomal subunit protein eL14 domain-containing protein</fullName>
    </recommendedName>
</protein>
<feature type="region of interest" description="Disordered" evidence="7">
    <location>
        <begin position="1"/>
        <end position="25"/>
    </location>
</feature>